<name>A0A1U7CQL2_9BACT</name>
<dbReference type="AlphaFoldDB" id="A0A1U7CQL2"/>
<keyword evidence="5" id="KW-1185">Reference proteome</keyword>
<feature type="region of interest" description="Disordered" evidence="1">
    <location>
        <begin position="752"/>
        <end position="775"/>
    </location>
</feature>
<dbReference type="InterPro" id="IPR000421">
    <property type="entry name" value="FA58C"/>
</dbReference>
<evidence type="ECO:0000256" key="1">
    <source>
        <dbReference type="SAM" id="MobiDB-lite"/>
    </source>
</evidence>
<dbReference type="InterPro" id="IPR049174">
    <property type="entry name" value="Beta-AFase-like"/>
</dbReference>
<dbReference type="EMBL" id="CP019082">
    <property type="protein sequence ID" value="APW61230.1"/>
    <property type="molecule type" value="Genomic_DNA"/>
</dbReference>
<keyword evidence="4" id="KW-0378">Hydrolase</keyword>
<dbReference type="Pfam" id="PF07944">
    <property type="entry name" value="Beta-AFase-like_GH127_cat"/>
    <property type="match status" value="1"/>
</dbReference>
<feature type="chain" id="PRO_5013046940" evidence="2">
    <location>
        <begin position="26"/>
        <end position="775"/>
    </location>
</feature>
<dbReference type="InterPro" id="IPR012878">
    <property type="entry name" value="Beta-AFase-like_GH127_cat"/>
</dbReference>
<sequence>MSMKPATRSLLSGLMVLWLATSARSAPIEPVPFRVPAKLADVAQVVSPARIQLDGWLGARVKANATKRLLNVDVEPLLAGYRKKPGSHPWIGEHIGKWLHAATLAWVNNGDPALKDKLDKVVAELVACQEPDGYLGTYVPEKRFGLYQEADWDVWSHKYNLIGLLTYHQYTGSQPALDACRRMANLLASTFPAKRSILAAGTQVGMASTSVLEPIVLLYRFTGEARYLDFARYIVKSWDEPNGPKVLASLAAGKGVNETGNGKAYEMLSNLVGLCELARATGDRSYLDPVIHAWEDVVANRLYLTGSASDGEHFHADHVLPNRVSAHVGETCVTTTWIQLSLQLLRLTGENRYGDELDRAFYNHLTAAQHPDGDDWCYYTALEGRKPYDAGITCCHSSGPRGMALAVQSAYLETRWEDYDAVLVNTLETSRATLTRDGQEIVVEQKSGFPREGRSTLAVRSAKPARLAIRIRKPSWSSRLTVSSKGSSASLNILPDGSVVVVSDAWQPDTVTDIHFELNSRLVPGGISNPGRAAMTWGPFVLAYDEARNPGGVPARTVGLVENERLELLPGPNLAFRGPAVGRDSGDPRPAVFVPFADAGSTGEVYRVWLRAPGVALAKNESLLADAEESASRDGNVGGAINDGDPENFVVTFNGRKATEDWYALSLREPATIARVVYRHGQSFHDGGWFDASHGKPRVQVRREKDGPWETVGELADYPAATSAKAPDLKPGQAFELRMKEPVTARAIRIIGTPASGDNPDQAFSSCGEIEAFGK</sequence>
<feature type="domain" description="F5/8 type C" evidence="3">
    <location>
        <begin position="610"/>
        <end position="775"/>
    </location>
</feature>
<accession>A0A1U7CQL2</accession>
<dbReference type="PANTHER" id="PTHR43465">
    <property type="entry name" value="DUF1680 DOMAIN PROTEIN (AFU_ORTHOLOGUE AFUA_1G08910)"/>
    <property type="match status" value="1"/>
</dbReference>
<proteinExistence type="predicted"/>
<dbReference type="PROSITE" id="PS50022">
    <property type="entry name" value="FA58C_3"/>
    <property type="match status" value="1"/>
</dbReference>
<dbReference type="STRING" id="1387353.BSF38_02742"/>
<protein>
    <submittedName>
        <fullName evidence="4">Retaining beta-L-arabinofuranosidase</fullName>
        <ecNumber evidence="4">3.2.1.185</ecNumber>
    </submittedName>
</protein>
<reference evidence="5" key="1">
    <citation type="submission" date="2016-12" db="EMBL/GenBank/DDBJ databases">
        <title>Comparative genomics of four Isosphaeraceae planctomycetes: a common pool of plasmids and glycoside hydrolase genes.</title>
        <authorList>
            <person name="Ivanova A."/>
        </authorList>
    </citation>
    <scope>NUCLEOTIDE SEQUENCE [LARGE SCALE GENOMIC DNA]</scope>
    <source>
        <strain evidence="5">PX4</strain>
    </source>
</reference>
<evidence type="ECO:0000313" key="5">
    <source>
        <dbReference type="Proteomes" id="UP000186309"/>
    </source>
</evidence>
<keyword evidence="2" id="KW-0732">Signal</keyword>
<dbReference type="GO" id="GO:0005975">
    <property type="term" value="P:carbohydrate metabolic process"/>
    <property type="evidence" value="ECO:0007669"/>
    <property type="project" value="InterPro"/>
</dbReference>
<dbReference type="PANTHER" id="PTHR43465:SF2">
    <property type="entry name" value="DUF1680 DOMAIN PROTEIN (AFU_ORTHOLOGUE AFUA_1G08910)"/>
    <property type="match status" value="1"/>
</dbReference>
<dbReference type="InterPro" id="IPR008928">
    <property type="entry name" value="6-hairpin_glycosidase_sf"/>
</dbReference>
<dbReference type="InterPro" id="IPR049046">
    <property type="entry name" value="Beta-AFase-like_GH127_middle"/>
</dbReference>
<dbReference type="SUPFAM" id="SSF48208">
    <property type="entry name" value="Six-hairpin glycosidases"/>
    <property type="match status" value="1"/>
</dbReference>
<gene>
    <name evidence="4" type="ORF">BSF38_02742</name>
</gene>
<dbReference type="Proteomes" id="UP000186309">
    <property type="component" value="Chromosome"/>
</dbReference>
<keyword evidence="4" id="KW-0326">Glycosidase</keyword>
<dbReference type="Pfam" id="PF20736">
    <property type="entry name" value="Glyco_hydro127M"/>
    <property type="match status" value="1"/>
</dbReference>
<dbReference type="GO" id="GO:0102478">
    <property type="term" value="F:beta-L-arabinofuranosidase activity"/>
    <property type="evidence" value="ECO:0007669"/>
    <property type="project" value="UniProtKB-EC"/>
</dbReference>
<feature type="signal peptide" evidence="2">
    <location>
        <begin position="1"/>
        <end position="25"/>
    </location>
</feature>
<evidence type="ECO:0000313" key="4">
    <source>
        <dbReference type="EMBL" id="APW61230.1"/>
    </source>
</evidence>
<evidence type="ECO:0000259" key="3">
    <source>
        <dbReference type="PROSITE" id="PS50022"/>
    </source>
</evidence>
<evidence type="ECO:0000256" key="2">
    <source>
        <dbReference type="SAM" id="SignalP"/>
    </source>
</evidence>
<organism evidence="4 5">
    <name type="scientific">Paludisphaera borealis</name>
    <dbReference type="NCBI Taxonomy" id="1387353"/>
    <lineage>
        <taxon>Bacteria</taxon>
        <taxon>Pseudomonadati</taxon>
        <taxon>Planctomycetota</taxon>
        <taxon>Planctomycetia</taxon>
        <taxon>Isosphaerales</taxon>
        <taxon>Isosphaeraceae</taxon>
        <taxon>Paludisphaera</taxon>
    </lineage>
</organism>
<dbReference type="Gene3D" id="2.60.120.260">
    <property type="entry name" value="Galactose-binding domain-like"/>
    <property type="match status" value="1"/>
</dbReference>
<dbReference type="EC" id="3.2.1.185" evidence="4"/>
<dbReference type="KEGG" id="pbor:BSF38_02742"/>